<dbReference type="OrthoDB" id="7874312at2"/>
<dbReference type="EMBL" id="FXZK01000005">
    <property type="protein sequence ID" value="SMY08620.1"/>
    <property type="molecule type" value="Genomic_DNA"/>
</dbReference>
<protein>
    <submittedName>
        <fullName evidence="2">Uncharacterized protein</fullName>
    </submittedName>
</protein>
<accession>A0A238LIB4</accession>
<dbReference type="RefSeq" id="WP_093992807.1">
    <property type="nucleotide sequence ID" value="NZ_FXZK01000005.1"/>
</dbReference>
<evidence type="ECO:0000313" key="3">
    <source>
        <dbReference type="Proteomes" id="UP000201613"/>
    </source>
</evidence>
<reference evidence="2 3" key="1">
    <citation type="submission" date="2017-05" db="EMBL/GenBank/DDBJ databases">
        <authorList>
            <person name="Song R."/>
            <person name="Chenine A.L."/>
            <person name="Ruprecht R.M."/>
        </authorList>
    </citation>
    <scope>NUCLEOTIDE SEQUENCE [LARGE SCALE GENOMIC DNA]</scope>
    <source>
        <strain evidence="2 3">CECT 8899</strain>
    </source>
</reference>
<gene>
    <name evidence="2" type="ORF">LOM8899_02775</name>
</gene>
<evidence type="ECO:0000256" key="1">
    <source>
        <dbReference type="SAM" id="Phobius"/>
    </source>
</evidence>
<name>A0A238LIB4_9RHOB</name>
<sequence length="123" mass="13654">MNGDAVTRNAAEISRLMSERMRISGRSLEAQVRKAGRALPRARAREARYLVQAQQLSQNPKLARMIDERQVTQATANLTAFLSGIDPKERRKDRLLGILGILAANVLLIGGAAITYLWWQGLV</sequence>
<keyword evidence="1" id="KW-1133">Transmembrane helix</keyword>
<feature type="transmembrane region" description="Helical" evidence="1">
    <location>
        <begin position="95"/>
        <end position="119"/>
    </location>
</feature>
<dbReference type="Proteomes" id="UP000201613">
    <property type="component" value="Unassembled WGS sequence"/>
</dbReference>
<keyword evidence="1" id="KW-0472">Membrane</keyword>
<keyword evidence="3" id="KW-1185">Reference proteome</keyword>
<organism evidence="2 3">
    <name type="scientific">Flavimaricola marinus</name>
    <dbReference type="NCBI Taxonomy" id="1819565"/>
    <lineage>
        <taxon>Bacteria</taxon>
        <taxon>Pseudomonadati</taxon>
        <taxon>Pseudomonadota</taxon>
        <taxon>Alphaproteobacteria</taxon>
        <taxon>Rhodobacterales</taxon>
        <taxon>Paracoccaceae</taxon>
        <taxon>Flavimaricola</taxon>
    </lineage>
</organism>
<dbReference type="AlphaFoldDB" id="A0A238LIB4"/>
<keyword evidence="1" id="KW-0812">Transmembrane</keyword>
<proteinExistence type="predicted"/>
<evidence type="ECO:0000313" key="2">
    <source>
        <dbReference type="EMBL" id="SMY08620.1"/>
    </source>
</evidence>